<evidence type="ECO:0000313" key="1">
    <source>
        <dbReference type="EMBL" id="CAH9076896.1"/>
    </source>
</evidence>
<reference evidence="1" key="1">
    <citation type="submission" date="2022-07" db="EMBL/GenBank/DDBJ databases">
        <authorList>
            <person name="Macas J."/>
            <person name="Novak P."/>
            <person name="Neumann P."/>
        </authorList>
    </citation>
    <scope>NUCLEOTIDE SEQUENCE</scope>
</reference>
<organism evidence="1 2">
    <name type="scientific">Cuscuta epithymum</name>
    <dbReference type="NCBI Taxonomy" id="186058"/>
    <lineage>
        <taxon>Eukaryota</taxon>
        <taxon>Viridiplantae</taxon>
        <taxon>Streptophyta</taxon>
        <taxon>Embryophyta</taxon>
        <taxon>Tracheophyta</taxon>
        <taxon>Spermatophyta</taxon>
        <taxon>Magnoliopsida</taxon>
        <taxon>eudicotyledons</taxon>
        <taxon>Gunneridae</taxon>
        <taxon>Pentapetalae</taxon>
        <taxon>asterids</taxon>
        <taxon>lamiids</taxon>
        <taxon>Solanales</taxon>
        <taxon>Convolvulaceae</taxon>
        <taxon>Cuscuteae</taxon>
        <taxon>Cuscuta</taxon>
        <taxon>Cuscuta subgen. Cuscuta</taxon>
    </lineage>
</organism>
<keyword evidence="2" id="KW-1185">Reference proteome</keyword>
<dbReference type="EMBL" id="CAMAPF010000031">
    <property type="protein sequence ID" value="CAH9076896.1"/>
    <property type="molecule type" value="Genomic_DNA"/>
</dbReference>
<sequence length="119" mass="14179">MREIHGPFPEDPTDTVDEEKLQEMEDFLQVGLLKVMNTKEIRYKIGDENMNACPLVLDTFKIEAKTWLYDLWTNHTWLIDLHIDVGMYYLAMKRAHYKLPQRYTTARSFSLRYSRGSMN</sequence>
<name>A0AAV0CL04_9ASTE</name>
<evidence type="ECO:0000313" key="2">
    <source>
        <dbReference type="Proteomes" id="UP001152523"/>
    </source>
</evidence>
<dbReference type="Proteomes" id="UP001152523">
    <property type="component" value="Unassembled WGS sequence"/>
</dbReference>
<gene>
    <name evidence="1" type="ORF">CEPIT_LOCUS5970</name>
</gene>
<protein>
    <submittedName>
        <fullName evidence="1">Uncharacterized protein</fullName>
    </submittedName>
</protein>
<comment type="caution">
    <text evidence="1">The sequence shown here is derived from an EMBL/GenBank/DDBJ whole genome shotgun (WGS) entry which is preliminary data.</text>
</comment>
<proteinExistence type="predicted"/>
<accession>A0AAV0CL04</accession>
<dbReference type="AlphaFoldDB" id="A0AAV0CL04"/>